<evidence type="ECO:0000313" key="3">
    <source>
        <dbReference type="EMBL" id="KAJ9606960.1"/>
    </source>
</evidence>
<feature type="region of interest" description="Disordered" evidence="2">
    <location>
        <begin position="37"/>
        <end position="89"/>
    </location>
</feature>
<dbReference type="EMBL" id="JAPDRK010000013">
    <property type="protein sequence ID" value="KAJ9606960.1"/>
    <property type="molecule type" value="Genomic_DNA"/>
</dbReference>
<feature type="region of interest" description="Disordered" evidence="2">
    <location>
        <begin position="1"/>
        <end position="20"/>
    </location>
</feature>
<feature type="compositionally biased region" description="Basic residues" evidence="2">
    <location>
        <begin position="74"/>
        <end position="87"/>
    </location>
</feature>
<name>A0AA38X548_9EURO</name>
<feature type="coiled-coil region" evidence="1">
    <location>
        <begin position="223"/>
        <end position="257"/>
    </location>
</feature>
<organism evidence="3 4">
    <name type="scientific">Cladophialophora chaetospira</name>
    <dbReference type="NCBI Taxonomy" id="386627"/>
    <lineage>
        <taxon>Eukaryota</taxon>
        <taxon>Fungi</taxon>
        <taxon>Dikarya</taxon>
        <taxon>Ascomycota</taxon>
        <taxon>Pezizomycotina</taxon>
        <taxon>Eurotiomycetes</taxon>
        <taxon>Chaetothyriomycetidae</taxon>
        <taxon>Chaetothyriales</taxon>
        <taxon>Herpotrichiellaceae</taxon>
        <taxon>Cladophialophora</taxon>
    </lineage>
</organism>
<dbReference type="AlphaFoldDB" id="A0AA38X548"/>
<evidence type="ECO:0000256" key="2">
    <source>
        <dbReference type="SAM" id="MobiDB-lite"/>
    </source>
</evidence>
<dbReference type="Proteomes" id="UP001172673">
    <property type="component" value="Unassembled WGS sequence"/>
</dbReference>
<keyword evidence="4" id="KW-1185">Reference proteome</keyword>
<keyword evidence="1" id="KW-0175">Coiled coil</keyword>
<gene>
    <name evidence="3" type="ORF">H2200_008971</name>
</gene>
<accession>A0AA38X548</accession>
<protein>
    <submittedName>
        <fullName evidence="3">Uncharacterized protein</fullName>
    </submittedName>
</protein>
<evidence type="ECO:0000313" key="4">
    <source>
        <dbReference type="Proteomes" id="UP001172673"/>
    </source>
</evidence>
<sequence>MSAALEDPRNDYSREAILYQPPEDFVGVETTLSIKAGRYQKPIPQVSNSSDSDSDSDSNATDSDAPDSVALSSKPKKKLRIHSKKSRSSVVNLKIKQAELRLERLQSKLTELIAEAEEWAAKVETPQDKVDRFLPQIQEWLSQEDLTIPQIHTRLKENGVDKSDELRETQDSGSEAMEEERDSSKKGWEHEKQTTKGTVRKYAQQKESSKSKPIVQAGHERTVNKLLEKLKRRDQKIRELEKEKVALENALDKCKDQIIRMQPVQGVTDDQLRGQYEGLCDSIEYWVDNHFGDEEDILPKMLSSTNDQEPFEEANIVVRYLRQEDIDVIRHYGEVEIPMLQALVSRHFCFTLLGRARIFPGMDGDTEFWLREIMAGMSNLKPAKDSEAITLWRVDMQRTLSTLESAKKRYEEELGTIVSSMTKCLDATREMECQGGSEMTECRQIVLGAADLARNIREAAGNYDFRFDFMPENEPEERVLGIEDLKKYKVVDSMTGSPLRSSAVPITSQGGRVAEVLFVVHPAFVKMATRSSQEVVLVKATIVVKFDHPVPRGGKTKSSA</sequence>
<proteinExistence type="predicted"/>
<feature type="compositionally biased region" description="Basic and acidic residues" evidence="2">
    <location>
        <begin position="182"/>
        <end position="194"/>
    </location>
</feature>
<feature type="compositionally biased region" description="Basic and acidic residues" evidence="2">
    <location>
        <begin position="155"/>
        <end position="170"/>
    </location>
</feature>
<feature type="region of interest" description="Disordered" evidence="2">
    <location>
        <begin position="155"/>
        <end position="215"/>
    </location>
</feature>
<feature type="compositionally biased region" description="Low complexity" evidence="2">
    <location>
        <begin position="47"/>
        <end position="68"/>
    </location>
</feature>
<evidence type="ECO:0000256" key="1">
    <source>
        <dbReference type="SAM" id="Coils"/>
    </source>
</evidence>
<comment type="caution">
    <text evidence="3">The sequence shown here is derived from an EMBL/GenBank/DDBJ whole genome shotgun (WGS) entry which is preliminary data.</text>
</comment>
<reference evidence="3" key="1">
    <citation type="submission" date="2022-10" db="EMBL/GenBank/DDBJ databases">
        <title>Culturing micro-colonial fungi from biological soil crusts in the Mojave desert and describing Neophaeococcomyces mojavensis, and introducing the new genera and species Taxawa tesnikishii.</title>
        <authorList>
            <person name="Kurbessoian T."/>
            <person name="Stajich J.E."/>
        </authorList>
    </citation>
    <scope>NUCLEOTIDE SEQUENCE</scope>
    <source>
        <strain evidence="3">TK_41</strain>
    </source>
</reference>
<feature type="compositionally biased region" description="Basic and acidic residues" evidence="2">
    <location>
        <begin position="1"/>
        <end position="14"/>
    </location>
</feature>